<dbReference type="InterPro" id="IPR001544">
    <property type="entry name" value="Aminotrans_IV"/>
</dbReference>
<dbReference type="EMBL" id="JACVFC010000001">
    <property type="protein sequence ID" value="MBC9928884.1"/>
    <property type="molecule type" value="Genomic_DNA"/>
</dbReference>
<reference evidence="2 3" key="1">
    <citation type="submission" date="2020-09" db="EMBL/GenBank/DDBJ databases">
        <title>Genome sequences of type strains of Chitinophaga qingshengii and Chitinophaga varians.</title>
        <authorList>
            <person name="Kittiwongwattana C."/>
        </authorList>
    </citation>
    <scope>NUCLEOTIDE SEQUENCE [LARGE SCALE GENOMIC DNA]</scope>
    <source>
        <strain evidence="2 3">JCM 30026</strain>
    </source>
</reference>
<dbReference type="Proteomes" id="UP000659124">
    <property type="component" value="Unassembled WGS sequence"/>
</dbReference>
<gene>
    <name evidence="2" type="ORF">ICL07_00775</name>
</gene>
<dbReference type="PANTHER" id="PTHR42743:SF13">
    <property type="entry name" value="P-LOOP CONTAINING NUCLEOSIDE TRIPHOSPHATE HYDROLASE PROTEIN"/>
    <property type="match status" value="1"/>
</dbReference>
<dbReference type="Gene3D" id="3.20.10.10">
    <property type="entry name" value="D-amino Acid Aminotransferase, subunit A, domain 2"/>
    <property type="match status" value="1"/>
</dbReference>
<keyword evidence="2" id="KW-0032">Aminotransferase</keyword>
<dbReference type="PANTHER" id="PTHR42743">
    <property type="entry name" value="AMINO-ACID AMINOTRANSFERASE"/>
    <property type="match status" value="1"/>
</dbReference>
<accession>A0ABR7TII0</accession>
<proteinExistence type="inferred from homology"/>
<sequence>MQNLFVQELNGRSLTTADMPAMMALQYGHFTAMQVRRRQVKGLRLHLERLAQSSDRLFGCHLPEQQITGYLHRMVQADESCSLRLNIFTTAFQQPVIREEDLQVLITKTPPAEPTARPLKVKSARFKRLLPEIKYSGIMSGILAYRRKAVDEGFDDVLYTNEHQHISEGAIWNIGFYDGQTIVLPASPALPGIMIRLLSESLWNNGVSVIHRNISLSQLYEYKNAFYTNSIHHQGMIAQINEHVFDNSHDTLSGILQRAYDAVPWDNL</sequence>
<dbReference type="GO" id="GO:0008483">
    <property type="term" value="F:transaminase activity"/>
    <property type="evidence" value="ECO:0007669"/>
    <property type="project" value="UniProtKB-KW"/>
</dbReference>
<evidence type="ECO:0000256" key="1">
    <source>
        <dbReference type="ARBA" id="ARBA00009320"/>
    </source>
</evidence>
<organism evidence="2 3">
    <name type="scientific">Chitinophaga qingshengii</name>
    <dbReference type="NCBI Taxonomy" id="1569794"/>
    <lineage>
        <taxon>Bacteria</taxon>
        <taxon>Pseudomonadati</taxon>
        <taxon>Bacteroidota</taxon>
        <taxon>Chitinophagia</taxon>
        <taxon>Chitinophagales</taxon>
        <taxon>Chitinophagaceae</taxon>
        <taxon>Chitinophaga</taxon>
    </lineage>
</organism>
<dbReference type="SUPFAM" id="SSF56752">
    <property type="entry name" value="D-aminoacid aminotransferase-like PLP-dependent enzymes"/>
    <property type="match status" value="1"/>
</dbReference>
<dbReference type="InterPro" id="IPR036038">
    <property type="entry name" value="Aminotransferase-like"/>
</dbReference>
<comment type="caution">
    <text evidence="2">The sequence shown here is derived from an EMBL/GenBank/DDBJ whole genome shotgun (WGS) entry which is preliminary data.</text>
</comment>
<dbReference type="Gene3D" id="3.30.470.10">
    <property type="match status" value="1"/>
</dbReference>
<name>A0ABR7TII0_9BACT</name>
<evidence type="ECO:0000313" key="2">
    <source>
        <dbReference type="EMBL" id="MBC9928884.1"/>
    </source>
</evidence>
<dbReference type="InterPro" id="IPR043132">
    <property type="entry name" value="BCAT-like_C"/>
</dbReference>
<comment type="similarity">
    <text evidence="1">Belongs to the class-IV pyridoxal-phosphate-dependent aminotransferase family.</text>
</comment>
<dbReference type="NCBIfam" id="NF006734">
    <property type="entry name" value="PRK09266.1"/>
    <property type="match status" value="1"/>
</dbReference>
<dbReference type="RefSeq" id="WP_188086044.1">
    <property type="nucleotide sequence ID" value="NZ_JACVFC010000001.1"/>
</dbReference>
<evidence type="ECO:0000313" key="3">
    <source>
        <dbReference type="Proteomes" id="UP000659124"/>
    </source>
</evidence>
<keyword evidence="2" id="KW-0808">Transferase</keyword>
<dbReference type="InterPro" id="IPR043131">
    <property type="entry name" value="BCAT-like_N"/>
</dbReference>
<protein>
    <submittedName>
        <fullName evidence="2">Aminotransferase class IV</fullName>
    </submittedName>
</protein>
<dbReference type="Pfam" id="PF01063">
    <property type="entry name" value="Aminotran_4"/>
    <property type="match status" value="1"/>
</dbReference>
<keyword evidence="3" id="KW-1185">Reference proteome</keyword>
<dbReference type="InterPro" id="IPR050571">
    <property type="entry name" value="Class-IV_PLP-Dep_Aminotrnsfr"/>
</dbReference>